<dbReference type="Pfam" id="PF13513">
    <property type="entry name" value="HEAT_EZ"/>
    <property type="match status" value="1"/>
</dbReference>
<evidence type="ECO:0000256" key="5">
    <source>
        <dbReference type="ARBA" id="ARBA00022777"/>
    </source>
</evidence>
<keyword evidence="4" id="KW-0547">Nucleotide-binding</keyword>
<dbReference type="Proteomes" id="UP000515908">
    <property type="component" value="Chromosome 14"/>
</dbReference>
<dbReference type="GO" id="GO:0004674">
    <property type="term" value="F:protein serine/threonine kinase activity"/>
    <property type="evidence" value="ECO:0007669"/>
    <property type="project" value="UniProtKB-KW"/>
</dbReference>
<evidence type="ECO:0000256" key="7">
    <source>
        <dbReference type="ARBA" id="ARBA00047899"/>
    </source>
</evidence>
<name>A0A7G2CID6_9TRYP</name>
<keyword evidence="3" id="KW-0808">Transferase</keyword>
<dbReference type="InterPro" id="IPR011989">
    <property type="entry name" value="ARM-like"/>
</dbReference>
<dbReference type="Gene3D" id="1.25.10.10">
    <property type="entry name" value="Leucine-rich Repeat Variant"/>
    <property type="match status" value="1"/>
</dbReference>
<protein>
    <recommendedName>
        <fullName evidence="1">non-specific serine/threonine protein kinase</fullName>
        <ecNumber evidence="1">2.7.11.1</ecNumber>
    </recommendedName>
</protein>
<evidence type="ECO:0000256" key="3">
    <source>
        <dbReference type="ARBA" id="ARBA00022679"/>
    </source>
</evidence>
<keyword evidence="2" id="KW-0723">Serine/threonine-protein kinase</keyword>
<dbReference type="GO" id="GO:0005524">
    <property type="term" value="F:ATP binding"/>
    <property type="evidence" value="ECO:0007669"/>
    <property type="project" value="UniProtKB-KW"/>
</dbReference>
<dbReference type="SUPFAM" id="SSF48371">
    <property type="entry name" value="ARM repeat"/>
    <property type="match status" value="1"/>
</dbReference>
<reference evidence="9 10" key="1">
    <citation type="submission" date="2020-08" db="EMBL/GenBank/DDBJ databases">
        <authorList>
            <person name="Newling K."/>
            <person name="Davey J."/>
            <person name="Forrester S."/>
        </authorList>
    </citation>
    <scope>NUCLEOTIDE SEQUENCE [LARGE SCALE GENOMIC DNA]</scope>
    <source>
        <strain evidence="10">Crithidia deanei Carvalho (ATCC PRA-265)</strain>
    </source>
</reference>
<evidence type="ECO:0000256" key="6">
    <source>
        <dbReference type="ARBA" id="ARBA00022840"/>
    </source>
</evidence>
<dbReference type="OrthoDB" id="266718at2759"/>
<evidence type="ECO:0000256" key="1">
    <source>
        <dbReference type="ARBA" id="ARBA00012513"/>
    </source>
</evidence>
<accession>A0A7G2CID6</accession>
<keyword evidence="6" id="KW-0067">ATP-binding</keyword>
<dbReference type="EC" id="2.7.11.1" evidence="1"/>
<comment type="catalytic activity">
    <reaction evidence="7">
        <text>L-threonyl-[protein] + ATP = O-phospho-L-threonyl-[protein] + ADP + H(+)</text>
        <dbReference type="Rhea" id="RHEA:46608"/>
        <dbReference type="Rhea" id="RHEA-COMP:11060"/>
        <dbReference type="Rhea" id="RHEA-COMP:11605"/>
        <dbReference type="ChEBI" id="CHEBI:15378"/>
        <dbReference type="ChEBI" id="CHEBI:30013"/>
        <dbReference type="ChEBI" id="CHEBI:30616"/>
        <dbReference type="ChEBI" id="CHEBI:61977"/>
        <dbReference type="ChEBI" id="CHEBI:456216"/>
        <dbReference type="EC" id="2.7.11.1"/>
    </reaction>
</comment>
<dbReference type="InterPro" id="IPR016024">
    <property type="entry name" value="ARM-type_fold"/>
</dbReference>
<keyword evidence="5" id="KW-0418">Kinase</keyword>
<dbReference type="AlphaFoldDB" id="A0A7G2CID6"/>
<keyword evidence="10" id="KW-1185">Reference proteome</keyword>
<evidence type="ECO:0000256" key="2">
    <source>
        <dbReference type="ARBA" id="ARBA00022527"/>
    </source>
</evidence>
<evidence type="ECO:0000313" key="10">
    <source>
        <dbReference type="Proteomes" id="UP000515908"/>
    </source>
</evidence>
<evidence type="ECO:0000256" key="8">
    <source>
        <dbReference type="ARBA" id="ARBA00048679"/>
    </source>
</evidence>
<dbReference type="PANTHER" id="PTHR22983:SF6">
    <property type="entry name" value="SERINE_THREONINE-PROTEIN KINASE 36"/>
    <property type="match status" value="1"/>
</dbReference>
<evidence type="ECO:0000313" key="9">
    <source>
        <dbReference type="EMBL" id="CAD2219526.1"/>
    </source>
</evidence>
<evidence type="ECO:0000256" key="4">
    <source>
        <dbReference type="ARBA" id="ARBA00022741"/>
    </source>
</evidence>
<gene>
    <name evidence="9" type="ORF">ADEAN_000703400</name>
</gene>
<dbReference type="VEuPathDB" id="TriTrypDB:ADEAN_000703400"/>
<organism evidence="9 10">
    <name type="scientific">Angomonas deanei</name>
    <dbReference type="NCBI Taxonomy" id="59799"/>
    <lineage>
        <taxon>Eukaryota</taxon>
        <taxon>Discoba</taxon>
        <taxon>Euglenozoa</taxon>
        <taxon>Kinetoplastea</taxon>
        <taxon>Metakinetoplastina</taxon>
        <taxon>Trypanosomatida</taxon>
        <taxon>Trypanosomatidae</taxon>
        <taxon>Strigomonadinae</taxon>
        <taxon>Angomonas</taxon>
    </lineage>
</organism>
<dbReference type="EMBL" id="LR877158">
    <property type="protein sequence ID" value="CAD2219526.1"/>
    <property type="molecule type" value="Genomic_DNA"/>
</dbReference>
<dbReference type="GO" id="GO:0005737">
    <property type="term" value="C:cytoplasm"/>
    <property type="evidence" value="ECO:0007669"/>
    <property type="project" value="UniProtKB-ARBA"/>
</dbReference>
<dbReference type="PANTHER" id="PTHR22983">
    <property type="entry name" value="PROTEIN KINASE RELATED"/>
    <property type="match status" value="1"/>
</dbReference>
<sequence>MNAKKVQSLATQGLYAVTRYKPEKKPSKNNAQLIYASAACLFVAYLQRELRDVVSINVDNALMDSLCLIIEGVKSVPNRPVEPRALGTSFGCSEYGLLDGVAHIMSVIFSDPKSVVYMSDSSKRNHRFLEGDSRNLFRISLELLRDSDSKIELSPNGVQTLLRCAQQVLQQEREQENSMNLFIEPIAPYSGQPQGSLTLIALVCRHLGTDYLHELHDWPESRGGGAVGVSAHLTIICQIITDSFRLANPNSAEDDAVVRDIQQILYKEKLMEMLVQALDYTEIAFWGTPFAIISKLVNSSQHFAKAFVDGGGLEPNRIQRVLDVKKSSTGLISDGLNVLSQLARLSKDFYPAIHGANLYDTFAVLFQQTEKEIRGKMCTLIGNLCKHSPYFYEPMSKYKLVDGLVNCCNDKDAYTQKFSAFAVGNAAFHSDYLYADLKPSIPAILKLLSSSDDKTRQNAAGALSNFVRNGDQLVDKLVEYRAAEALLNMLKNDKASLKSIIVITINSFCVYPVFRDKLVSSGLLQVIDELESDPSTCNDATIKKYVGRIKDRINQG</sequence>
<comment type="catalytic activity">
    <reaction evidence="8">
        <text>L-seryl-[protein] + ATP = O-phospho-L-seryl-[protein] + ADP + H(+)</text>
        <dbReference type="Rhea" id="RHEA:17989"/>
        <dbReference type="Rhea" id="RHEA-COMP:9863"/>
        <dbReference type="Rhea" id="RHEA-COMP:11604"/>
        <dbReference type="ChEBI" id="CHEBI:15378"/>
        <dbReference type="ChEBI" id="CHEBI:29999"/>
        <dbReference type="ChEBI" id="CHEBI:30616"/>
        <dbReference type="ChEBI" id="CHEBI:83421"/>
        <dbReference type="ChEBI" id="CHEBI:456216"/>
        <dbReference type="EC" id="2.7.11.1"/>
    </reaction>
</comment>
<proteinExistence type="predicted"/>